<organism evidence="2 3">
    <name type="scientific">Lolium multiflorum</name>
    <name type="common">Italian ryegrass</name>
    <name type="synonym">Lolium perenne subsp. multiflorum</name>
    <dbReference type="NCBI Taxonomy" id="4521"/>
    <lineage>
        <taxon>Eukaryota</taxon>
        <taxon>Viridiplantae</taxon>
        <taxon>Streptophyta</taxon>
        <taxon>Embryophyta</taxon>
        <taxon>Tracheophyta</taxon>
        <taxon>Spermatophyta</taxon>
        <taxon>Magnoliopsida</taxon>
        <taxon>Liliopsida</taxon>
        <taxon>Poales</taxon>
        <taxon>Poaceae</taxon>
        <taxon>BOP clade</taxon>
        <taxon>Pooideae</taxon>
        <taxon>Poodae</taxon>
        <taxon>Poeae</taxon>
        <taxon>Poeae Chloroplast Group 2 (Poeae type)</taxon>
        <taxon>Loliodinae</taxon>
        <taxon>Loliinae</taxon>
        <taxon>Lolium</taxon>
    </lineage>
</organism>
<evidence type="ECO:0000313" key="2">
    <source>
        <dbReference type="EMBL" id="KAK1618332.1"/>
    </source>
</evidence>
<evidence type="ECO:0000313" key="3">
    <source>
        <dbReference type="Proteomes" id="UP001231189"/>
    </source>
</evidence>
<feature type="compositionally biased region" description="Basic and acidic residues" evidence="1">
    <location>
        <begin position="63"/>
        <end position="76"/>
    </location>
</feature>
<proteinExistence type="predicted"/>
<dbReference type="SUPFAM" id="SSF56672">
    <property type="entry name" value="DNA/RNA polymerases"/>
    <property type="match status" value="1"/>
</dbReference>
<dbReference type="Proteomes" id="UP001231189">
    <property type="component" value="Unassembled WGS sequence"/>
</dbReference>
<comment type="caution">
    <text evidence="2">The sequence shown here is derived from an EMBL/GenBank/DDBJ whole genome shotgun (WGS) entry which is preliminary data.</text>
</comment>
<protein>
    <submittedName>
        <fullName evidence="2">Uncharacterized protein</fullName>
    </submittedName>
</protein>
<feature type="compositionally biased region" description="Basic and acidic residues" evidence="1">
    <location>
        <begin position="39"/>
        <end position="50"/>
    </location>
</feature>
<sequence length="198" mass="22323">MKKKIGTTGQGGAPMDSATPKSVGFSGYVTWKKPRHSPVHVEESTARSGRENSANIGDGGAATEERMAPKQTKADAEASADTNMVFILPSEFYAPRTEEVPVAQFDCGPRPVVFEKPRERSYRHLKALYLRDCFAWDYTEMPGLDRSIIEHRLPLKKGFRPFQQRARQMKAEILVEVKKEIKKMLNAGFIRPRQALLE</sequence>
<evidence type="ECO:0000256" key="1">
    <source>
        <dbReference type="SAM" id="MobiDB-lite"/>
    </source>
</evidence>
<dbReference type="InterPro" id="IPR043502">
    <property type="entry name" value="DNA/RNA_pol_sf"/>
</dbReference>
<dbReference type="EMBL" id="JAUUTY010000006">
    <property type="protein sequence ID" value="KAK1618332.1"/>
    <property type="molecule type" value="Genomic_DNA"/>
</dbReference>
<keyword evidence="3" id="KW-1185">Reference proteome</keyword>
<name>A0AAD8VSP2_LOLMU</name>
<reference evidence="2" key="1">
    <citation type="submission" date="2023-07" db="EMBL/GenBank/DDBJ databases">
        <title>A chromosome-level genome assembly of Lolium multiflorum.</title>
        <authorList>
            <person name="Chen Y."/>
            <person name="Copetti D."/>
            <person name="Kolliker R."/>
            <person name="Studer B."/>
        </authorList>
    </citation>
    <scope>NUCLEOTIDE SEQUENCE</scope>
    <source>
        <strain evidence="2">02402/16</strain>
        <tissue evidence="2">Leaf</tissue>
    </source>
</reference>
<dbReference type="AlphaFoldDB" id="A0AAD8VSP2"/>
<accession>A0AAD8VSP2</accession>
<dbReference type="Gene3D" id="3.10.10.10">
    <property type="entry name" value="HIV Type 1 Reverse Transcriptase, subunit A, domain 1"/>
    <property type="match status" value="1"/>
</dbReference>
<gene>
    <name evidence="2" type="ORF">QYE76_023849</name>
</gene>
<feature type="region of interest" description="Disordered" evidence="1">
    <location>
        <begin position="1"/>
        <end position="78"/>
    </location>
</feature>